<sequence>MTGDSTYVLGSTDLEHRRLMVQGRVLRPWTERFLRAAGLRPGMSVLDLGSGVGDVSLLAAEIVGPRGRVLGVDRDPVAVEKARGRAATEGFGETVTFEVTALEDLAGSLSFDAVVGRFVLLYQRDPADVLRKFTRFLRPGGIVAFHEIDLTNENSSWPPCPTWDDSYQLLAEVYWAHGTPPDFGRRLNRTFLDAGLPGPEIEAVGIVGADEGSPLFDWMAQSLRSLKPALRKWDLALPEGLDLDEGLADALRKAVFAQGSQVMGPIQYGAWTRIP</sequence>
<dbReference type="EMBL" id="BOOP01000019">
    <property type="protein sequence ID" value="GII39237.1"/>
    <property type="molecule type" value="Genomic_DNA"/>
</dbReference>
<feature type="domain" description="Methyltransferase" evidence="1">
    <location>
        <begin position="41"/>
        <end position="171"/>
    </location>
</feature>
<dbReference type="InterPro" id="IPR029063">
    <property type="entry name" value="SAM-dependent_MTases_sf"/>
</dbReference>
<reference evidence="2 3" key="1">
    <citation type="submission" date="2021-01" db="EMBL/GenBank/DDBJ databases">
        <title>Whole genome shotgun sequence of Planotetraspora phitsanulokensis NBRC 104273.</title>
        <authorList>
            <person name="Komaki H."/>
            <person name="Tamura T."/>
        </authorList>
    </citation>
    <scope>NUCLEOTIDE SEQUENCE [LARGE SCALE GENOMIC DNA]</scope>
    <source>
        <strain evidence="2 3">NBRC 104273</strain>
    </source>
</reference>
<dbReference type="CDD" id="cd02440">
    <property type="entry name" value="AdoMet_MTases"/>
    <property type="match status" value="1"/>
</dbReference>
<dbReference type="InterPro" id="IPR025714">
    <property type="entry name" value="Methyltranfer_dom"/>
</dbReference>
<dbReference type="Proteomes" id="UP000622547">
    <property type="component" value="Unassembled WGS sequence"/>
</dbReference>
<evidence type="ECO:0000313" key="3">
    <source>
        <dbReference type="Proteomes" id="UP000622547"/>
    </source>
</evidence>
<proteinExistence type="predicted"/>
<organism evidence="2 3">
    <name type="scientific">Planotetraspora phitsanulokensis</name>
    <dbReference type="NCBI Taxonomy" id="575192"/>
    <lineage>
        <taxon>Bacteria</taxon>
        <taxon>Bacillati</taxon>
        <taxon>Actinomycetota</taxon>
        <taxon>Actinomycetes</taxon>
        <taxon>Streptosporangiales</taxon>
        <taxon>Streptosporangiaceae</taxon>
        <taxon>Planotetraspora</taxon>
    </lineage>
</organism>
<evidence type="ECO:0000259" key="1">
    <source>
        <dbReference type="Pfam" id="PF13847"/>
    </source>
</evidence>
<dbReference type="Pfam" id="PF13847">
    <property type="entry name" value="Methyltransf_31"/>
    <property type="match status" value="1"/>
</dbReference>
<dbReference type="Gene3D" id="3.40.50.150">
    <property type="entry name" value="Vaccinia Virus protein VP39"/>
    <property type="match status" value="1"/>
</dbReference>
<protein>
    <recommendedName>
        <fullName evidence="1">Methyltransferase domain-containing protein</fullName>
    </recommendedName>
</protein>
<dbReference type="PANTHER" id="PTHR43861">
    <property type="entry name" value="TRANS-ACONITATE 2-METHYLTRANSFERASE-RELATED"/>
    <property type="match status" value="1"/>
</dbReference>
<dbReference type="RefSeq" id="WP_204074824.1">
    <property type="nucleotide sequence ID" value="NZ_BAABHI010000003.1"/>
</dbReference>
<gene>
    <name evidence="2" type="ORF">Pph01_42400</name>
</gene>
<evidence type="ECO:0000313" key="2">
    <source>
        <dbReference type="EMBL" id="GII39237.1"/>
    </source>
</evidence>
<comment type="caution">
    <text evidence="2">The sequence shown here is derived from an EMBL/GenBank/DDBJ whole genome shotgun (WGS) entry which is preliminary data.</text>
</comment>
<dbReference type="AlphaFoldDB" id="A0A8J3U8X6"/>
<keyword evidence="3" id="KW-1185">Reference proteome</keyword>
<name>A0A8J3U8X6_9ACTN</name>
<accession>A0A8J3U8X6</accession>
<dbReference type="SUPFAM" id="SSF53335">
    <property type="entry name" value="S-adenosyl-L-methionine-dependent methyltransferases"/>
    <property type="match status" value="1"/>
</dbReference>